<dbReference type="PROSITE" id="PS50041">
    <property type="entry name" value="C_TYPE_LECTIN_2"/>
    <property type="match status" value="2"/>
</dbReference>
<name>A0A845L304_9FIRM</name>
<gene>
    <name evidence="3" type="ORF">GTO91_06715</name>
</gene>
<proteinExistence type="predicted"/>
<feature type="chain" id="PRO_5032808857" description="C-type lectin domain-containing protein" evidence="1">
    <location>
        <begin position="31"/>
        <end position="358"/>
    </location>
</feature>
<comment type="caution">
    <text evidence="3">The sequence shown here is derived from an EMBL/GenBank/DDBJ whole genome shotgun (WGS) entry which is preliminary data.</text>
</comment>
<keyword evidence="1" id="KW-0732">Signal</keyword>
<evidence type="ECO:0000313" key="4">
    <source>
        <dbReference type="Proteomes" id="UP000463470"/>
    </source>
</evidence>
<organism evidence="3 4">
    <name type="scientific">Heliomicrobium undosum</name>
    <dbReference type="NCBI Taxonomy" id="121734"/>
    <lineage>
        <taxon>Bacteria</taxon>
        <taxon>Bacillati</taxon>
        <taxon>Bacillota</taxon>
        <taxon>Clostridia</taxon>
        <taxon>Eubacteriales</taxon>
        <taxon>Heliobacteriaceae</taxon>
        <taxon>Heliomicrobium</taxon>
    </lineage>
</organism>
<dbReference type="OrthoDB" id="1818597at2"/>
<dbReference type="InterPro" id="IPR050111">
    <property type="entry name" value="C-type_lectin/snaclec_domain"/>
</dbReference>
<sequence>MNNLLKSWKSRALASAVMIASLILPNAAFAVDRAQPLPKAPLQTQDINFFGWVTGKVAVDPFGGHTYGLFDDDINVAHAKSIAESLGGHLARIDSAQEQDFIHTLMQKGNKNFYWLGALGRTPGMNNAFFWLPANSYPAATIDYADWAPGEPNDRGGEDFIAISKENSQWYDLFGRQNELRDSGQTKFGYIVEWEFTYRPSVEQPSVRDNLNGSPTFAHTYFLYDISRDTDFPMDGNNNFAQAQQFAVAKGGYLATIQSEHERNITKFLLALGKRSAYWLGATDRLNGTWNWINPNGTLGAAFGPWEANYFINDDQGGEHYLQVLNNRKSPDTIGLWNDAYGGYSNNVGLIVERNELR</sequence>
<dbReference type="RefSeq" id="WP_161256760.1">
    <property type="nucleotide sequence ID" value="NZ_WXEY01000005.1"/>
</dbReference>
<protein>
    <recommendedName>
        <fullName evidence="2">C-type lectin domain-containing protein</fullName>
    </recommendedName>
</protein>
<dbReference type="InterPro" id="IPR016187">
    <property type="entry name" value="CTDL_fold"/>
</dbReference>
<evidence type="ECO:0000256" key="1">
    <source>
        <dbReference type="SAM" id="SignalP"/>
    </source>
</evidence>
<dbReference type="AlphaFoldDB" id="A0A845L304"/>
<dbReference type="Gene3D" id="3.10.100.10">
    <property type="entry name" value="Mannose-Binding Protein A, subunit A"/>
    <property type="match status" value="2"/>
</dbReference>
<dbReference type="InterPro" id="IPR001304">
    <property type="entry name" value="C-type_lectin-like"/>
</dbReference>
<dbReference type="SMART" id="SM00034">
    <property type="entry name" value="CLECT"/>
    <property type="match status" value="2"/>
</dbReference>
<evidence type="ECO:0000259" key="2">
    <source>
        <dbReference type="PROSITE" id="PS50041"/>
    </source>
</evidence>
<dbReference type="Proteomes" id="UP000463470">
    <property type="component" value="Unassembled WGS sequence"/>
</dbReference>
<keyword evidence="4" id="KW-1185">Reference proteome</keyword>
<evidence type="ECO:0000313" key="3">
    <source>
        <dbReference type="EMBL" id="MZP29395.1"/>
    </source>
</evidence>
<dbReference type="SUPFAM" id="SSF56436">
    <property type="entry name" value="C-type lectin-like"/>
    <property type="match status" value="2"/>
</dbReference>
<feature type="domain" description="C-type lectin" evidence="2">
    <location>
        <begin position="251"/>
        <end position="339"/>
    </location>
</feature>
<reference evidence="3 4" key="1">
    <citation type="submission" date="2020-01" db="EMBL/GenBank/DDBJ databases">
        <title>Whole-genome sequence of Heliobacterium undosum DSM 13378.</title>
        <authorList>
            <person name="Kyndt J.A."/>
            <person name="Meyer T.E."/>
        </authorList>
    </citation>
    <scope>NUCLEOTIDE SEQUENCE [LARGE SCALE GENOMIC DNA]</scope>
    <source>
        <strain evidence="3 4">DSM 13378</strain>
    </source>
</reference>
<dbReference type="InterPro" id="IPR016186">
    <property type="entry name" value="C-type_lectin-like/link_sf"/>
</dbReference>
<dbReference type="EMBL" id="WXEY01000005">
    <property type="protein sequence ID" value="MZP29395.1"/>
    <property type="molecule type" value="Genomic_DNA"/>
</dbReference>
<feature type="signal peptide" evidence="1">
    <location>
        <begin position="1"/>
        <end position="30"/>
    </location>
</feature>
<dbReference type="Pfam" id="PF00059">
    <property type="entry name" value="Lectin_C"/>
    <property type="match status" value="2"/>
</dbReference>
<feature type="domain" description="C-type lectin" evidence="2">
    <location>
        <begin position="62"/>
        <end position="172"/>
    </location>
</feature>
<dbReference type="CDD" id="cd00037">
    <property type="entry name" value="CLECT"/>
    <property type="match status" value="1"/>
</dbReference>
<dbReference type="PANTHER" id="PTHR22803">
    <property type="entry name" value="MANNOSE, PHOSPHOLIPASE, LECTIN RECEPTOR RELATED"/>
    <property type="match status" value="1"/>
</dbReference>
<accession>A0A845L304</accession>